<dbReference type="OrthoDB" id="662856at2"/>
<dbReference type="RefSeq" id="WP_081170333.1">
    <property type="nucleotide sequence ID" value="NZ_LWBP01000235.1"/>
</dbReference>
<proteinExistence type="predicted"/>
<dbReference type="Pfam" id="PF12680">
    <property type="entry name" value="SnoaL_2"/>
    <property type="match status" value="1"/>
</dbReference>
<evidence type="ECO:0000256" key="1">
    <source>
        <dbReference type="SAM" id="SignalP"/>
    </source>
</evidence>
<dbReference type="EMBL" id="LWBP01000235">
    <property type="protein sequence ID" value="OQP47979.1"/>
    <property type="molecule type" value="Genomic_DNA"/>
</dbReference>
<dbReference type="Proteomes" id="UP000192276">
    <property type="component" value="Unassembled WGS sequence"/>
</dbReference>
<dbReference type="InterPro" id="IPR037401">
    <property type="entry name" value="SnoaL-like"/>
</dbReference>
<reference evidence="4" key="1">
    <citation type="submission" date="2016-04" db="EMBL/GenBank/DDBJ databases">
        <authorList>
            <person name="Chen L."/>
            <person name="Zhuang W."/>
            <person name="Wang G."/>
        </authorList>
    </citation>
    <scope>NUCLEOTIDE SEQUENCE [LARGE SCALE GENOMIC DNA]</scope>
    <source>
        <strain evidence="4">208</strain>
    </source>
</reference>
<evidence type="ECO:0000313" key="4">
    <source>
        <dbReference type="Proteomes" id="UP000192276"/>
    </source>
</evidence>
<protein>
    <recommendedName>
        <fullName evidence="2">SnoaL-like domain-containing protein</fullName>
    </recommendedName>
</protein>
<dbReference type="Gene3D" id="3.10.450.50">
    <property type="match status" value="1"/>
</dbReference>
<feature type="signal peptide" evidence="1">
    <location>
        <begin position="1"/>
        <end position="21"/>
    </location>
</feature>
<feature type="domain" description="SnoaL-like" evidence="2">
    <location>
        <begin position="56"/>
        <end position="101"/>
    </location>
</feature>
<dbReference type="AlphaFoldDB" id="A0A1V9EPA4"/>
<feature type="chain" id="PRO_5012732023" description="SnoaL-like domain-containing protein" evidence="1">
    <location>
        <begin position="22"/>
        <end position="183"/>
    </location>
</feature>
<accession>A0A1V9EPA4</accession>
<dbReference type="STRING" id="550983.A4R26_31500"/>
<gene>
    <name evidence="3" type="ORF">A4R26_31500</name>
</gene>
<dbReference type="SUPFAM" id="SSF54427">
    <property type="entry name" value="NTF2-like"/>
    <property type="match status" value="1"/>
</dbReference>
<organism evidence="3 4">
    <name type="scientific">Niastella populi</name>
    <dbReference type="NCBI Taxonomy" id="550983"/>
    <lineage>
        <taxon>Bacteria</taxon>
        <taxon>Pseudomonadati</taxon>
        <taxon>Bacteroidota</taxon>
        <taxon>Chitinophagia</taxon>
        <taxon>Chitinophagales</taxon>
        <taxon>Chitinophagaceae</taxon>
        <taxon>Niastella</taxon>
    </lineage>
</organism>
<dbReference type="PROSITE" id="PS51257">
    <property type="entry name" value="PROKAR_LIPOPROTEIN"/>
    <property type="match status" value="1"/>
</dbReference>
<comment type="caution">
    <text evidence="3">The sequence shown here is derived from an EMBL/GenBank/DDBJ whole genome shotgun (WGS) entry which is preliminary data.</text>
</comment>
<evidence type="ECO:0000313" key="3">
    <source>
        <dbReference type="EMBL" id="OQP47979.1"/>
    </source>
</evidence>
<keyword evidence="4" id="KW-1185">Reference proteome</keyword>
<keyword evidence="1" id="KW-0732">Signal</keyword>
<sequence length="183" mass="20699">MRKILLGTIWVLMLAACKDQAAEKTAPTAIAGESTSTPPPVEFADQKYIDMGKKALEQFAAGNIDGWASMFAENIKFRWSAGDSLTGKAEVVKYWKDRRANVIESIEVSNDIWLPVKINEPQSIESKGTWLLNWHRVKATYKNKESLTFWVHIDMHYNNEGQVDEVIQYVDRAPIQAAVAKKK</sequence>
<dbReference type="InterPro" id="IPR032710">
    <property type="entry name" value="NTF2-like_dom_sf"/>
</dbReference>
<evidence type="ECO:0000259" key="2">
    <source>
        <dbReference type="Pfam" id="PF12680"/>
    </source>
</evidence>
<name>A0A1V9EPA4_9BACT</name>